<evidence type="ECO:0000256" key="2">
    <source>
        <dbReference type="ARBA" id="ARBA00022670"/>
    </source>
</evidence>
<dbReference type="InterPro" id="IPR036852">
    <property type="entry name" value="Peptidase_S8/S53_dom_sf"/>
</dbReference>
<feature type="active site" description="Charge relay system" evidence="5">
    <location>
        <position position="239"/>
    </location>
</feature>
<evidence type="ECO:0000259" key="6">
    <source>
        <dbReference type="Pfam" id="PF00082"/>
    </source>
</evidence>
<dbReference type="SUPFAM" id="SSF52743">
    <property type="entry name" value="Subtilisin-like"/>
    <property type="match status" value="1"/>
</dbReference>
<evidence type="ECO:0000313" key="8">
    <source>
        <dbReference type="Proteomes" id="UP000095727"/>
    </source>
</evidence>
<evidence type="ECO:0000256" key="5">
    <source>
        <dbReference type="PROSITE-ProRule" id="PRU01240"/>
    </source>
</evidence>
<proteinExistence type="inferred from homology"/>
<dbReference type="InterPro" id="IPR023828">
    <property type="entry name" value="Peptidase_S8_Ser-AS"/>
</dbReference>
<keyword evidence="3 5" id="KW-0378">Hydrolase</keyword>
<sequence length="314" mass="34634">MKDLKRKIHYWCSDTMQNKITGKGVVCAVLDTGITQHPDLVGRIVGWKDCVQGKKTIYDDNGHGTHVAGILAGNGKSGRGLYSGMAPEAQIFAVKVLNQRGGGKIRDVINGIRYVLLKQKEMKIRIVNISIGTLPHKKDPEDELFLFWVERLWDAGLVVVTAAGNKGPKEGSVTIPGNSRKVITVGADEELGKKYSGCGPTGDCIKKPDLAVPGNRIYSCNYLYPVRSPYAYIPKTGTSMAAPVVSGAAALVLQKYPDMCNLELKYRLWNSCEKGRYYDQRQGHGNLHVEKFLECQEKILDTNENLLYDSTGDK</sequence>
<evidence type="ECO:0000256" key="4">
    <source>
        <dbReference type="ARBA" id="ARBA00022825"/>
    </source>
</evidence>
<dbReference type="EMBL" id="CYXR01000014">
    <property type="protein sequence ID" value="CUM99696.1"/>
    <property type="molecule type" value="Genomic_DNA"/>
</dbReference>
<dbReference type="InterPro" id="IPR022398">
    <property type="entry name" value="Peptidase_S8_His-AS"/>
</dbReference>
<dbReference type="GO" id="GO:0006508">
    <property type="term" value="P:proteolysis"/>
    <property type="evidence" value="ECO:0007669"/>
    <property type="project" value="UniProtKB-KW"/>
</dbReference>
<protein>
    <submittedName>
        <fullName evidence="7">Serine protease AprX</fullName>
        <ecNumber evidence="7">3.4.21.-</ecNumber>
    </submittedName>
</protein>
<organism evidence="7 8">
    <name type="scientific">Coprococcus comes</name>
    <dbReference type="NCBI Taxonomy" id="410072"/>
    <lineage>
        <taxon>Bacteria</taxon>
        <taxon>Bacillati</taxon>
        <taxon>Bacillota</taxon>
        <taxon>Clostridia</taxon>
        <taxon>Lachnospirales</taxon>
        <taxon>Lachnospiraceae</taxon>
        <taxon>Coprococcus</taxon>
    </lineage>
</organism>
<dbReference type="PANTHER" id="PTHR43399">
    <property type="entry name" value="SUBTILISIN-RELATED"/>
    <property type="match status" value="1"/>
</dbReference>
<evidence type="ECO:0000313" key="7">
    <source>
        <dbReference type="EMBL" id="CUM99696.1"/>
    </source>
</evidence>
<dbReference type="PANTHER" id="PTHR43399:SF4">
    <property type="entry name" value="CELL WALL-ASSOCIATED PROTEASE"/>
    <property type="match status" value="1"/>
</dbReference>
<gene>
    <name evidence="7" type="primary">aprX_2</name>
    <name evidence="7" type="ORF">ERS852574_02041</name>
</gene>
<feature type="active site" description="Charge relay system" evidence="5">
    <location>
        <position position="63"/>
    </location>
</feature>
<reference evidence="7 8" key="1">
    <citation type="submission" date="2015-09" db="EMBL/GenBank/DDBJ databases">
        <authorList>
            <consortium name="Pathogen Informatics"/>
        </authorList>
    </citation>
    <scope>NUCLEOTIDE SEQUENCE [LARGE SCALE GENOMIC DNA]</scope>
    <source>
        <strain evidence="7 8">2789STDY5834962</strain>
    </source>
</reference>
<name>A0A173TC66_9FIRM</name>
<accession>A0A173TC66</accession>
<dbReference type="PROSITE" id="PS00138">
    <property type="entry name" value="SUBTILASE_SER"/>
    <property type="match status" value="1"/>
</dbReference>
<dbReference type="Gene3D" id="3.40.50.200">
    <property type="entry name" value="Peptidase S8/S53 domain"/>
    <property type="match status" value="1"/>
</dbReference>
<keyword evidence="4 5" id="KW-0720">Serine protease</keyword>
<feature type="active site" description="Charge relay system" evidence="5">
    <location>
        <position position="31"/>
    </location>
</feature>
<evidence type="ECO:0000256" key="3">
    <source>
        <dbReference type="ARBA" id="ARBA00022801"/>
    </source>
</evidence>
<dbReference type="InterPro" id="IPR015500">
    <property type="entry name" value="Peptidase_S8_subtilisin-rel"/>
</dbReference>
<dbReference type="Proteomes" id="UP000095727">
    <property type="component" value="Unassembled WGS sequence"/>
</dbReference>
<dbReference type="PROSITE" id="PS51892">
    <property type="entry name" value="SUBTILASE"/>
    <property type="match status" value="1"/>
</dbReference>
<evidence type="ECO:0000256" key="1">
    <source>
        <dbReference type="ARBA" id="ARBA00011073"/>
    </source>
</evidence>
<dbReference type="EC" id="3.4.21.-" evidence="7"/>
<dbReference type="InterPro" id="IPR000209">
    <property type="entry name" value="Peptidase_S8/S53_dom"/>
</dbReference>
<dbReference type="RefSeq" id="WP_055157161.1">
    <property type="nucleotide sequence ID" value="NZ_CYXR01000014.1"/>
</dbReference>
<dbReference type="PRINTS" id="PR00723">
    <property type="entry name" value="SUBTILISIN"/>
</dbReference>
<dbReference type="CDD" id="cd07487">
    <property type="entry name" value="Peptidases_S8_1"/>
    <property type="match status" value="1"/>
</dbReference>
<dbReference type="GO" id="GO:0004252">
    <property type="term" value="F:serine-type endopeptidase activity"/>
    <property type="evidence" value="ECO:0007669"/>
    <property type="project" value="UniProtKB-UniRule"/>
</dbReference>
<feature type="domain" description="Peptidase S8/S53" evidence="6">
    <location>
        <begin position="22"/>
        <end position="285"/>
    </location>
</feature>
<dbReference type="AlphaFoldDB" id="A0A173TC66"/>
<comment type="similarity">
    <text evidence="1 5">Belongs to the peptidase S8 family.</text>
</comment>
<dbReference type="InterPro" id="IPR051048">
    <property type="entry name" value="Peptidase_S8/S53_subtilisin"/>
</dbReference>
<keyword evidence="2 5" id="KW-0645">Protease</keyword>
<dbReference type="Pfam" id="PF00082">
    <property type="entry name" value="Peptidase_S8"/>
    <property type="match status" value="1"/>
</dbReference>
<dbReference type="PROSITE" id="PS00137">
    <property type="entry name" value="SUBTILASE_HIS"/>
    <property type="match status" value="1"/>
</dbReference>